<feature type="compositionally biased region" description="Polar residues" evidence="1">
    <location>
        <begin position="169"/>
        <end position="193"/>
    </location>
</feature>
<dbReference type="GeneID" id="10545151"/>
<proteinExistence type="predicted"/>
<feature type="compositionally biased region" description="Basic and acidic residues" evidence="1">
    <location>
        <begin position="196"/>
        <end position="212"/>
    </location>
</feature>
<feature type="region of interest" description="Disordered" evidence="1">
    <location>
        <begin position="137"/>
        <end position="212"/>
    </location>
</feature>
<gene>
    <name evidence="2" type="ORF">PGTG_09768</name>
</gene>
<dbReference type="Proteomes" id="UP000008783">
    <property type="component" value="Unassembled WGS sequence"/>
</dbReference>
<evidence type="ECO:0000313" key="2">
    <source>
        <dbReference type="EMBL" id="EFP84055.1"/>
    </source>
</evidence>
<sequence length="263" mass="29714">MTPKGHIFSKCSSQNLDITHKPYYEESIRDNRSTKDGEVRKLLLCSAEFGSDPGACISMTPSSCKSSKFPLSCPKIVRIYVDTIPMKHRLIRICPTITYELQADPYRSGEAITTQEWHDLLKTQDFGQVVERDEFPPGRDVIQIRQPNRNSPPAQIISLHPDSSRKLDQQQQDPLTNPAKTTSSTAPSDSGSVSREALDQQPRRRMSSKIDGDQESMIITMIIVIQRPHKVISHLIPPRTVKDHAYNSCPSLEYNFLITVLII</sequence>
<accession>E3KID0</accession>
<dbReference type="HOGENOM" id="CLU_1058214_0_0_1"/>
<reference key="1">
    <citation type="submission" date="2007-01" db="EMBL/GenBank/DDBJ databases">
        <title>The Genome Sequence of Puccinia graminis f. sp. tritici Strain CRL 75-36-700-3.</title>
        <authorList>
            <consortium name="The Broad Institute Genome Sequencing Platform"/>
            <person name="Birren B."/>
            <person name="Lander E."/>
            <person name="Galagan J."/>
            <person name="Nusbaum C."/>
            <person name="Devon K."/>
            <person name="Cuomo C."/>
            <person name="Jaffe D."/>
            <person name="Butler J."/>
            <person name="Alvarez P."/>
            <person name="Gnerre S."/>
            <person name="Grabherr M."/>
            <person name="Mauceli E."/>
            <person name="Brockman W."/>
            <person name="Young S."/>
            <person name="LaButti K."/>
            <person name="Sykes S."/>
            <person name="DeCaprio D."/>
            <person name="Crawford M."/>
            <person name="Koehrsen M."/>
            <person name="Engels R."/>
            <person name="Montgomery P."/>
            <person name="Pearson M."/>
            <person name="Howarth C."/>
            <person name="Larson L."/>
            <person name="White J."/>
            <person name="Zeng Q."/>
            <person name="Kodira C."/>
            <person name="Yandava C."/>
            <person name="Alvarado L."/>
            <person name="O'Leary S."/>
            <person name="Szabo L."/>
            <person name="Dean R."/>
            <person name="Schein J."/>
        </authorList>
    </citation>
    <scope>NUCLEOTIDE SEQUENCE</scope>
    <source>
        <strain>CRL 75-36-700-3</strain>
    </source>
</reference>
<evidence type="ECO:0000256" key="1">
    <source>
        <dbReference type="SAM" id="MobiDB-lite"/>
    </source>
</evidence>
<dbReference type="OrthoDB" id="10420655at2759"/>
<name>E3KID0_PUCGT</name>
<dbReference type="EMBL" id="DS178288">
    <property type="protein sequence ID" value="EFP84055.1"/>
    <property type="molecule type" value="Genomic_DNA"/>
</dbReference>
<dbReference type="InParanoid" id="E3KID0"/>
<reference evidence="3" key="2">
    <citation type="journal article" date="2011" name="Proc. Natl. Acad. Sci. U.S.A.">
        <title>Obligate biotrophy features unraveled by the genomic analysis of rust fungi.</title>
        <authorList>
            <person name="Duplessis S."/>
            <person name="Cuomo C.A."/>
            <person name="Lin Y.-C."/>
            <person name="Aerts A."/>
            <person name="Tisserant E."/>
            <person name="Veneault-Fourrey C."/>
            <person name="Joly D.L."/>
            <person name="Hacquard S."/>
            <person name="Amselem J."/>
            <person name="Cantarel B.L."/>
            <person name="Chiu R."/>
            <person name="Coutinho P.M."/>
            <person name="Feau N."/>
            <person name="Field M."/>
            <person name="Frey P."/>
            <person name="Gelhaye E."/>
            <person name="Goldberg J."/>
            <person name="Grabherr M.G."/>
            <person name="Kodira C.D."/>
            <person name="Kohler A."/>
            <person name="Kuees U."/>
            <person name="Lindquist E.A."/>
            <person name="Lucas S.M."/>
            <person name="Mago R."/>
            <person name="Mauceli E."/>
            <person name="Morin E."/>
            <person name="Murat C."/>
            <person name="Pangilinan J.L."/>
            <person name="Park R."/>
            <person name="Pearson M."/>
            <person name="Quesneville H."/>
            <person name="Rouhier N."/>
            <person name="Sakthikumar S."/>
            <person name="Salamov A.A."/>
            <person name="Schmutz J."/>
            <person name="Selles B."/>
            <person name="Shapiro H."/>
            <person name="Tanguay P."/>
            <person name="Tuskan G.A."/>
            <person name="Henrissat B."/>
            <person name="Van de Peer Y."/>
            <person name="Rouze P."/>
            <person name="Ellis J.G."/>
            <person name="Dodds P.N."/>
            <person name="Schein J.E."/>
            <person name="Zhong S."/>
            <person name="Hamelin R.C."/>
            <person name="Grigoriev I.V."/>
            <person name="Szabo L.J."/>
            <person name="Martin F."/>
        </authorList>
    </citation>
    <scope>NUCLEOTIDE SEQUENCE [LARGE SCALE GENOMIC DNA]</scope>
    <source>
        <strain evidence="3">CRL 75-36-700-3 / race SCCL</strain>
    </source>
</reference>
<dbReference type="RefSeq" id="XP_003328474.1">
    <property type="nucleotide sequence ID" value="XM_003328426.2"/>
</dbReference>
<dbReference type="KEGG" id="pgr:PGTG_09768"/>
<evidence type="ECO:0000313" key="3">
    <source>
        <dbReference type="Proteomes" id="UP000008783"/>
    </source>
</evidence>
<keyword evidence="3" id="KW-1185">Reference proteome</keyword>
<dbReference type="AlphaFoldDB" id="E3KID0"/>
<dbReference type="VEuPathDB" id="FungiDB:PGTG_09768"/>
<organism evidence="2 3">
    <name type="scientific">Puccinia graminis f. sp. tritici (strain CRL 75-36-700-3 / race SCCL)</name>
    <name type="common">Black stem rust fungus</name>
    <dbReference type="NCBI Taxonomy" id="418459"/>
    <lineage>
        <taxon>Eukaryota</taxon>
        <taxon>Fungi</taxon>
        <taxon>Dikarya</taxon>
        <taxon>Basidiomycota</taxon>
        <taxon>Pucciniomycotina</taxon>
        <taxon>Pucciniomycetes</taxon>
        <taxon>Pucciniales</taxon>
        <taxon>Pucciniaceae</taxon>
        <taxon>Puccinia</taxon>
    </lineage>
</organism>
<protein>
    <submittedName>
        <fullName evidence="2">Uncharacterized protein</fullName>
    </submittedName>
</protein>